<dbReference type="CDD" id="cd02968">
    <property type="entry name" value="SCO"/>
    <property type="match status" value="1"/>
</dbReference>
<dbReference type="EMBL" id="JSAQ01000001">
    <property type="protein sequence ID" value="KGO07168.1"/>
    <property type="molecule type" value="Genomic_DNA"/>
</dbReference>
<dbReference type="PANTHER" id="PTHR12151:SF25">
    <property type="entry name" value="LINALOOL DEHYDRATASE_ISOMERASE DOMAIN-CONTAINING PROTEIN"/>
    <property type="match status" value="1"/>
</dbReference>
<accession>A0A0A2GX84</accession>
<protein>
    <submittedName>
        <fullName evidence="7">Electron transporter</fullName>
    </submittedName>
</protein>
<keyword evidence="3" id="KW-0479">Metal-binding</keyword>
<evidence type="ECO:0000256" key="3">
    <source>
        <dbReference type="PIRSR" id="PIRSR603782-1"/>
    </source>
</evidence>
<evidence type="ECO:0000256" key="1">
    <source>
        <dbReference type="ARBA" id="ARBA00010996"/>
    </source>
</evidence>
<evidence type="ECO:0000313" key="7">
    <source>
        <dbReference type="EMBL" id="KGO07168.1"/>
    </source>
</evidence>
<evidence type="ECO:0000256" key="4">
    <source>
        <dbReference type="PIRSR" id="PIRSR603782-2"/>
    </source>
</evidence>
<feature type="binding site" evidence="3">
    <location>
        <position position="95"/>
    </location>
    <ligand>
        <name>Cu cation</name>
        <dbReference type="ChEBI" id="CHEBI:23378"/>
    </ligand>
</feature>
<sequence>MSKCNLWSASLIIILSIISCADTNTASSRVEILPYYNEATFTPLWLDASYTTSDTLHKVPPFKLYNQYNDTITQDTFKDKIYVADFFFTFCTGICPKMTKNMASIQQAFIDDPEILLISHSVTPQHDTIEVLQDYASQNGVVKDKWHLVTGSRDEIYDLGRNQYFIEEDLGLNKTEDEFLHTENFVLVDKDKHIRGIYNGLNATSVEQLIADINTLKKEK</sequence>
<reference evidence="7 8" key="1">
    <citation type="submission" date="2014-10" db="EMBL/GenBank/DDBJ databases">
        <title>Draft genome sequence of the proteorhodopsin-containing marine bacterium Dokdonia donghaensis.</title>
        <authorList>
            <person name="Gomez-Consarnau L."/>
            <person name="Gonzalez J.M."/>
            <person name="Riedel T."/>
            <person name="Jaenicke S."/>
            <person name="Wagner-Doebler I."/>
            <person name="Fuhrman J.A."/>
        </authorList>
    </citation>
    <scope>NUCLEOTIDE SEQUENCE [LARGE SCALE GENOMIC DNA]</scope>
    <source>
        <strain evidence="7 8">DSW-1</strain>
    </source>
</reference>
<evidence type="ECO:0000313" key="8">
    <source>
        <dbReference type="Proteomes" id="UP000030140"/>
    </source>
</evidence>
<dbReference type="Gene3D" id="3.40.30.10">
    <property type="entry name" value="Glutaredoxin"/>
    <property type="match status" value="1"/>
</dbReference>
<comment type="similarity">
    <text evidence="1">Belongs to the SCO1/2 family.</text>
</comment>
<feature type="chain" id="PRO_5001999370" evidence="5">
    <location>
        <begin position="22"/>
        <end position="220"/>
    </location>
</feature>
<dbReference type="OrthoDB" id="9811998at2"/>
<evidence type="ECO:0000256" key="2">
    <source>
        <dbReference type="ARBA" id="ARBA00023008"/>
    </source>
</evidence>
<evidence type="ECO:0000259" key="6">
    <source>
        <dbReference type="PROSITE" id="PS51352"/>
    </source>
</evidence>
<dbReference type="GO" id="GO:0046872">
    <property type="term" value="F:metal ion binding"/>
    <property type="evidence" value="ECO:0007669"/>
    <property type="project" value="UniProtKB-KW"/>
</dbReference>
<dbReference type="AlphaFoldDB" id="A0A0A2GX84"/>
<keyword evidence="5" id="KW-0732">Signal</keyword>
<keyword evidence="4" id="KW-1015">Disulfide bond</keyword>
<evidence type="ECO:0000256" key="5">
    <source>
        <dbReference type="SAM" id="SignalP"/>
    </source>
</evidence>
<feature type="disulfide bond" description="Redox-active" evidence="4">
    <location>
        <begin position="91"/>
        <end position="95"/>
    </location>
</feature>
<dbReference type="Pfam" id="PF02630">
    <property type="entry name" value="SCO1-SenC"/>
    <property type="match status" value="1"/>
</dbReference>
<dbReference type="PANTHER" id="PTHR12151">
    <property type="entry name" value="ELECTRON TRANSPORT PROTIN SCO1/SENC FAMILY MEMBER"/>
    <property type="match status" value="1"/>
</dbReference>
<comment type="caution">
    <text evidence="7">The sequence shown here is derived from an EMBL/GenBank/DDBJ whole genome shotgun (WGS) entry which is preliminary data.</text>
</comment>
<dbReference type="InterPro" id="IPR003782">
    <property type="entry name" value="SCO1/SenC"/>
</dbReference>
<dbReference type="PROSITE" id="PS51352">
    <property type="entry name" value="THIOREDOXIN_2"/>
    <property type="match status" value="1"/>
</dbReference>
<keyword evidence="2 3" id="KW-0186">Copper</keyword>
<dbReference type="InterPro" id="IPR036249">
    <property type="entry name" value="Thioredoxin-like_sf"/>
</dbReference>
<name>A0A0A2GX84_9FLAO</name>
<feature type="domain" description="Thioredoxin" evidence="6">
    <location>
        <begin position="53"/>
        <end position="218"/>
    </location>
</feature>
<dbReference type="Proteomes" id="UP000030140">
    <property type="component" value="Unassembled WGS sequence"/>
</dbReference>
<dbReference type="SUPFAM" id="SSF52833">
    <property type="entry name" value="Thioredoxin-like"/>
    <property type="match status" value="1"/>
</dbReference>
<feature type="binding site" evidence="3">
    <location>
        <position position="181"/>
    </location>
    <ligand>
        <name>Cu cation</name>
        <dbReference type="ChEBI" id="CHEBI:23378"/>
    </ligand>
</feature>
<gene>
    <name evidence="7" type="ORF">NV36_10195</name>
</gene>
<keyword evidence="8" id="KW-1185">Reference proteome</keyword>
<dbReference type="InterPro" id="IPR013766">
    <property type="entry name" value="Thioredoxin_domain"/>
</dbReference>
<dbReference type="PROSITE" id="PS51257">
    <property type="entry name" value="PROKAR_LIPOPROTEIN"/>
    <property type="match status" value="1"/>
</dbReference>
<proteinExistence type="inferred from homology"/>
<organism evidence="7 8">
    <name type="scientific">Dokdonia donghaensis DSW-1</name>
    <dbReference type="NCBI Taxonomy" id="1300343"/>
    <lineage>
        <taxon>Bacteria</taxon>
        <taxon>Pseudomonadati</taxon>
        <taxon>Bacteroidota</taxon>
        <taxon>Flavobacteriia</taxon>
        <taxon>Flavobacteriales</taxon>
        <taxon>Flavobacteriaceae</taxon>
        <taxon>Dokdonia</taxon>
    </lineage>
</organism>
<feature type="binding site" evidence="3">
    <location>
        <position position="91"/>
    </location>
    <ligand>
        <name>Cu cation</name>
        <dbReference type="ChEBI" id="CHEBI:23378"/>
    </ligand>
</feature>
<feature type="signal peptide" evidence="5">
    <location>
        <begin position="1"/>
        <end position="21"/>
    </location>
</feature>